<sequence>MEVFGLGGGEGQGRVGGVAVVAGQAEGDGEVAVVGAVEGACGGALDRPGHEVCSFSSRCRDSLNSGEESQTTVILGDLAAVEAAANSPEAACRYALRALDQLERTWYATGMDRVREVRRALVPHQHKQCVRELDDRLYGWSTTVSALAR</sequence>
<gene>
    <name evidence="1" type="ORF">QFZ49_002558</name>
</gene>
<comment type="caution">
    <text evidence="1">The sequence shown here is derived from an EMBL/GenBank/DDBJ whole genome shotgun (WGS) entry which is preliminary data.</text>
</comment>
<evidence type="ECO:0000313" key="1">
    <source>
        <dbReference type="EMBL" id="MDQ0932628.1"/>
    </source>
</evidence>
<reference evidence="1 2" key="1">
    <citation type="submission" date="2023-07" db="EMBL/GenBank/DDBJ databases">
        <title>Comparative genomics of wheat-associated soil bacteria to identify genetic determinants of phenazine resistance.</title>
        <authorList>
            <person name="Mouncey N."/>
        </authorList>
    </citation>
    <scope>NUCLEOTIDE SEQUENCE [LARGE SCALE GENOMIC DNA]</scope>
    <source>
        <strain evidence="1 2">W2I16</strain>
    </source>
</reference>
<proteinExistence type="predicted"/>
<protein>
    <submittedName>
        <fullName evidence="1">Uncharacterized protein</fullName>
    </submittedName>
</protein>
<dbReference type="Proteomes" id="UP001223072">
    <property type="component" value="Unassembled WGS sequence"/>
</dbReference>
<name>A0ABU0RLM6_9ACTN</name>
<evidence type="ECO:0000313" key="2">
    <source>
        <dbReference type="Proteomes" id="UP001223072"/>
    </source>
</evidence>
<dbReference type="EMBL" id="JAUSZS010000003">
    <property type="protein sequence ID" value="MDQ0932628.1"/>
    <property type="molecule type" value="Genomic_DNA"/>
</dbReference>
<accession>A0ABU0RLM6</accession>
<organism evidence="1 2">
    <name type="scientific">Streptomyces turgidiscabies</name>
    <dbReference type="NCBI Taxonomy" id="85558"/>
    <lineage>
        <taxon>Bacteria</taxon>
        <taxon>Bacillati</taxon>
        <taxon>Actinomycetota</taxon>
        <taxon>Actinomycetes</taxon>
        <taxon>Kitasatosporales</taxon>
        <taxon>Streptomycetaceae</taxon>
        <taxon>Streptomyces</taxon>
    </lineage>
</organism>
<keyword evidence="2" id="KW-1185">Reference proteome</keyword>